<dbReference type="Gene3D" id="3.30.70.100">
    <property type="match status" value="2"/>
</dbReference>
<evidence type="ECO:0000313" key="3">
    <source>
        <dbReference type="EMBL" id="CAL5138598.1"/>
    </source>
</evidence>
<comment type="caution">
    <text evidence="3">The sequence shown here is derived from an EMBL/GenBank/DDBJ whole genome shotgun (WGS) entry which is preliminary data.</text>
</comment>
<dbReference type="InterPro" id="IPR011008">
    <property type="entry name" value="Dimeric_a/b-barrel"/>
</dbReference>
<dbReference type="GO" id="GO:0005739">
    <property type="term" value="C:mitochondrion"/>
    <property type="evidence" value="ECO:0007669"/>
    <property type="project" value="TreeGrafter"/>
</dbReference>
<proteinExistence type="inferred from homology"/>
<organism evidence="3 4">
    <name type="scientific">Calicophoron daubneyi</name>
    <name type="common">Rumen fluke</name>
    <name type="synonym">Paramphistomum daubneyi</name>
    <dbReference type="NCBI Taxonomy" id="300641"/>
    <lineage>
        <taxon>Eukaryota</taxon>
        <taxon>Metazoa</taxon>
        <taxon>Spiralia</taxon>
        <taxon>Lophotrochozoa</taxon>
        <taxon>Platyhelminthes</taxon>
        <taxon>Trematoda</taxon>
        <taxon>Digenea</taxon>
        <taxon>Plagiorchiida</taxon>
        <taxon>Pronocephalata</taxon>
        <taxon>Paramphistomoidea</taxon>
        <taxon>Paramphistomidae</taxon>
        <taxon>Calicophoron</taxon>
    </lineage>
</organism>
<feature type="domain" description="NIPSNAP" evidence="2">
    <location>
        <begin position="55"/>
        <end position="159"/>
    </location>
</feature>
<reference evidence="3" key="1">
    <citation type="submission" date="2024-06" db="EMBL/GenBank/DDBJ databases">
        <authorList>
            <person name="Liu X."/>
            <person name="Lenzi L."/>
            <person name="Haldenby T S."/>
            <person name="Uol C."/>
        </authorList>
    </citation>
    <scope>NUCLEOTIDE SEQUENCE</scope>
</reference>
<dbReference type="FunFam" id="3.30.70.100:FF:000003">
    <property type="entry name" value="Protein NipSnap homolog 2"/>
    <property type="match status" value="1"/>
</dbReference>
<gene>
    <name evidence="3" type="ORF">CDAUBV1_LOCUS13421</name>
</gene>
<dbReference type="GO" id="GO:0000423">
    <property type="term" value="P:mitophagy"/>
    <property type="evidence" value="ECO:0007669"/>
    <property type="project" value="UniProtKB-ARBA"/>
</dbReference>
<dbReference type="Proteomes" id="UP001497525">
    <property type="component" value="Unassembled WGS sequence"/>
</dbReference>
<accession>A0AAV2TUK5</accession>
<name>A0AAV2TUK5_CALDB</name>
<dbReference type="InterPro" id="IPR051557">
    <property type="entry name" value="NipSnap_domain"/>
</dbReference>
<dbReference type="PANTHER" id="PTHR21017:SF17">
    <property type="entry name" value="PROTEIN NIPSNAP"/>
    <property type="match status" value="1"/>
</dbReference>
<comment type="similarity">
    <text evidence="1">Belongs to the NipSnap family.</text>
</comment>
<dbReference type="SUPFAM" id="SSF54909">
    <property type="entry name" value="Dimeric alpha+beta barrel"/>
    <property type="match status" value="2"/>
</dbReference>
<dbReference type="PANTHER" id="PTHR21017">
    <property type="entry name" value="NIPSNAP-RELATED"/>
    <property type="match status" value="1"/>
</dbReference>
<evidence type="ECO:0000256" key="1">
    <source>
        <dbReference type="ARBA" id="ARBA00005291"/>
    </source>
</evidence>
<protein>
    <recommendedName>
        <fullName evidence="2">NIPSNAP domain-containing protein</fullName>
    </recommendedName>
</protein>
<dbReference type="AlphaFoldDB" id="A0AAV2TUK5"/>
<dbReference type="InterPro" id="IPR012577">
    <property type="entry name" value="NIPSNAP"/>
</dbReference>
<dbReference type="EMBL" id="CAXLJL010000501">
    <property type="protein sequence ID" value="CAL5138598.1"/>
    <property type="molecule type" value="Genomic_DNA"/>
</dbReference>
<evidence type="ECO:0000259" key="2">
    <source>
        <dbReference type="Pfam" id="PF07978"/>
    </source>
</evidence>
<evidence type="ECO:0000313" key="4">
    <source>
        <dbReference type="Proteomes" id="UP001497525"/>
    </source>
</evidence>
<feature type="domain" description="NIPSNAP" evidence="2">
    <location>
        <begin position="172"/>
        <end position="268"/>
    </location>
</feature>
<sequence length="271" mass="31490">MHTSSRLVFILPVFKNVLIRRFSVSGRNTRFNLPLYSKGAPESQSYLLSRSSSIFELQTHRVKPKYLADYLKYLEEFSKAFSGLASQARIQSRLLGSWTCEIGEQNTAYHLWEFPDGYPCFAKCQTMLADNETLLAFKQKRDRMLSSFQNQLCLPFSFWPNPEPRTEGKNVYELRSYTLKPGTMIEWGNHWIRGLRLRSRNQEAVAGLFSHIGEMHVVHHLWAYTSLEARSKSRDQTWQVNGWNECVMNTVPLIRHMTSSILRPTSTSLLQ</sequence>
<dbReference type="Pfam" id="PF07978">
    <property type="entry name" value="NIPSNAP"/>
    <property type="match status" value="2"/>
</dbReference>